<proteinExistence type="predicted"/>
<accession>A0A8S5UQ11</accession>
<evidence type="ECO:0000313" key="1">
    <source>
        <dbReference type="EMBL" id="DAF96584.1"/>
    </source>
</evidence>
<name>A0A8S5UQ11_9VIRU</name>
<sequence length="76" mass="9096">MKKSYNADRFVVLFEKFYRDFEEVEREFRSFDDGTGKFDAYVDDISDIKAQIKNLMYFVDARGFKLNIEIEPSLFS</sequence>
<protein>
    <submittedName>
        <fullName evidence="1">Uncharacterized protein</fullName>
    </submittedName>
</protein>
<organism evidence="1">
    <name type="scientific">Inoviridae sp. ctTUL13</name>
    <dbReference type="NCBI Taxonomy" id="2825782"/>
    <lineage>
        <taxon>Viruses</taxon>
        <taxon>Monodnaviria</taxon>
        <taxon>Loebvirae</taxon>
        <taxon>Hofneiviricota</taxon>
        <taxon>Faserviricetes</taxon>
        <taxon>Tubulavirales</taxon>
        <taxon>Inoviridae</taxon>
    </lineage>
</organism>
<dbReference type="EMBL" id="BK016119">
    <property type="protein sequence ID" value="DAF96584.1"/>
    <property type="molecule type" value="Genomic_DNA"/>
</dbReference>
<reference evidence="1" key="1">
    <citation type="journal article" date="2021" name="Proc. Natl. Acad. Sci. U.S.A.">
        <title>A Catalog of Tens of Thousands of Viruses from Human Metagenomes Reveals Hidden Associations with Chronic Diseases.</title>
        <authorList>
            <person name="Tisza M.J."/>
            <person name="Buck C.B."/>
        </authorList>
    </citation>
    <scope>NUCLEOTIDE SEQUENCE</scope>
    <source>
        <strain evidence="1">CtTUL13</strain>
    </source>
</reference>